<organism evidence="2 3">
    <name type="scientific">Pristionchus mayeri</name>
    <dbReference type="NCBI Taxonomy" id="1317129"/>
    <lineage>
        <taxon>Eukaryota</taxon>
        <taxon>Metazoa</taxon>
        <taxon>Ecdysozoa</taxon>
        <taxon>Nematoda</taxon>
        <taxon>Chromadorea</taxon>
        <taxon>Rhabditida</taxon>
        <taxon>Rhabditina</taxon>
        <taxon>Diplogasteromorpha</taxon>
        <taxon>Diplogasteroidea</taxon>
        <taxon>Neodiplogasteridae</taxon>
        <taxon>Pristionchus</taxon>
    </lineage>
</organism>
<feature type="non-terminal residue" evidence="2">
    <location>
        <position position="1"/>
    </location>
</feature>
<reference evidence="3" key="1">
    <citation type="submission" date="2022-10" db="EMBL/GenBank/DDBJ databases">
        <title>Genome assembly of Pristionchus species.</title>
        <authorList>
            <person name="Yoshida K."/>
            <person name="Sommer R.J."/>
        </authorList>
    </citation>
    <scope>NUCLEOTIDE SEQUENCE [LARGE SCALE GENOMIC DNA]</scope>
    <source>
        <strain evidence="3">RS5460</strain>
    </source>
</reference>
<feature type="region of interest" description="Disordered" evidence="1">
    <location>
        <begin position="55"/>
        <end position="78"/>
    </location>
</feature>
<feature type="non-terminal residue" evidence="2">
    <location>
        <position position="112"/>
    </location>
</feature>
<sequence>PQAILAALVAQFGTQSDALSREEQRIKAAIASMLLSGRDGDLQFHQTDRLYVDVKGDEDSDWSGAEEDEPSPTARSSADLPIAEDGLIYFGDKGCTIEYVRGMIEYYREPEQ</sequence>
<evidence type="ECO:0000256" key="1">
    <source>
        <dbReference type="SAM" id="MobiDB-lite"/>
    </source>
</evidence>
<proteinExistence type="predicted"/>
<accession>A0AAN4ZH83</accession>
<evidence type="ECO:0000313" key="3">
    <source>
        <dbReference type="Proteomes" id="UP001328107"/>
    </source>
</evidence>
<evidence type="ECO:0000313" key="2">
    <source>
        <dbReference type="EMBL" id="GMR39389.1"/>
    </source>
</evidence>
<gene>
    <name evidence="2" type="ORF">PMAYCL1PPCAC_09584</name>
</gene>
<keyword evidence="3" id="KW-1185">Reference proteome</keyword>
<dbReference type="AlphaFoldDB" id="A0AAN4ZH83"/>
<feature type="compositionally biased region" description="Acidic residues" evidence="1">
    <location>
        <begin position="58"/>
        <end position="70"/>
    </location>
</feature>
<dbReference type="EMBL" id="BTRK01000002">
    <property type="protein sequence ID" value="GMR39389.1"/>
    <property type="molecule type" value="Genomic_DNA"/>
</dbReference>
<protein>
    <submittedName>
        <fullName evidence="2">Uncharacterized protein</fullName>
    </submittedName>
</protein>
<name>A0AAN4ZH83_9BILA</name>
<comment type="caution">
    <text evidence="2">The sequence shown here is derived from an EMBL/GenBank/DDBJ whole genome shotgun (WGS) entry which is preliminary data.</text>
</comment>
<dbReference type="Proteomes" id="UP001328107">
    <property type="component" value="Unassembled WGS sequence"/>
</dbReference>